<dbReference type="OrthoDB" id="10049270at2759"/>
<evidence type="ECO:0000256" key="1">
    <source>
        <dbReference type="SAM" id="Phobius"/>
    </source>
</evidence>
<feature type="signal peptide" evidence="2">
    <location>
        <begin position="1"/>
        <end position="22"/>
    </location>
</feature>
<evidence type="ECO:0000313" key="3">
    <source>
        <dbReference type="EMBL" id="CAF1119116.1"/>
    </source>
</evidence>
<evidence type="ECO:0000313" key="5">
    <source>
        <dbReference type="EMBL" id="CAF3828654.1"/>
    </source>
</evidence>
<evidence type="ECO:0000313" key="4">
    <source>
        <dbReference type="EMBL" id="CAF1188286.1"/>
    </source>
</evidence>
<keyword evidence="1" id="KW-0472">Membrane</keyword>
<dbReference type="EMBL" id="CAJNOE010000285">
    <property type="protein sequence ID" value="CAF1119116.1"/>
    <property type="molecule type" value="Genomic_DNA"/>
</dbReference>
<feature type="transmembrane region" description="Helical" evidence="1">
    <location>
        <begin position="152"/>
        <end position="172"/>
    </location>
</feature>
<reference evidence="4" key="1">
    <citation type="submission" date="2021-02" db="EMBL/GenBank/DDBJ databases">
        <authorList>
            <person name="Nowell W R."/>
        </authorList>
    </citation>
    <scope>NUCLEOTIDE SEQUENCE</scope>
</reference>
<dbReference type="EMBL" id="CAJOBB010001234">
    <property type="protein sequence ID" value="CAF3828654.1"/>
    <property type="molecule type" value="Genomic_DNA"/>
</dbReference>
<organism evidence="4 6">
    <name type="scientific">Adineta steineri</name>
    <dbReference type="NCBI Taxonomy" id="433720"/>
    <lineage>
        <taxon>Eukaryota</taxon>
        <taxon>Metazoa</taxon>
        <taxon>Spiralia</taxon>
        <taxon>Gnathifera</taxon>
        <taxon>Rotifera</taxon>
        <taxon>Eurotatoria</taxon>
        <taxon>Bdelloidea</taxon>
        <taxon>Adinetida</taxon>
        <taxon>Adinetidae</taxon>
        <taxon>Adineta</taxon>
    </lineage>
</organism>
<evidence type="ECO:0000313" key="6">
    <source>
        <dbReference type="Proteomes" id="UP000663891"/>
    </source>
</evidence>
<name>A0A814VA53_9BILA</name>
<feature type="transmembrane region" description="Helical" evidence="1">
    <location>
        <begin position="116"/>
        <end position="140"/>
    </location>
</feature>
<dbReference type="Proteomes" id="UP000663868">
    <property type="component" value="Unassembled WGS sequence"/>
</dbReference>
<feature type="chain" id="PRO_5036226186" evidence="2">
    <location>
        <begin position="23"/>
        <end position="305"/>
    </location>
</feature>
<dbReference type="Pfam" id="PF09619">
    <property type="entry name" value="YscW"/>
    <property type="match status" value="1"/>
</dbReference>
<keyword evidence="1" id="KW-0812">Transmembrane</keyword>
<dbReference type="InterPro" id="IPR039366">
    <property type="entry name" value="Pilotin"/>
</dbReference>
<gene>
    <name evidence="3" type="ORF">IZO911_LOCUS24039</name>
    <name evidence="5" type="ORF">KXQ929_LOCUS18712</name>
    <name evidence="4" type="ORF">VCS650_LOCUS24900</name>
</gene>
<keyword evidence="2" id="KW-0732">Signal</keyword>
<dbReference type="EMBL" id="CAJNON010000312">
    <property type="protein sequence ID" value="CAF1188286.1"/>
    <property type="molecule type" value="Genomic_DNA"/>
</dbReference>
<dbReference type="AlphaFoldDB" id="A0A814VA53"/>
<accession>A0A814VA53</accession>
<sequence length="305" mass="34689">MKGTITSLVLLALELTLCLISSHWRSIDVNDSEICFKNIFTQFNTSPTEHQYLHVGPIFSSRITKVDNFPEHFTSDHARMETALLITGIVLIAISAIILSSVEFCSNKSFINRYRIWLHLLNVILLTMSLIILIVGFYLLQHTLKQPLNGAGAIGFFVGILFIVMLGTHSAIKFWGNYHDKYETHQVVKVIIGMNPQWEIVRGKVLSSTNAYDRFNGDEILEVSVVDASRMDVASILLGREKIPLQFQQYFPIRFQFYYDRSRAGRGFGGLTMQARITNSNGQLLYINDTHTLLTNNVKIDVKRI</sequence>
<keyword evidence="1" id="KW-1133">Transmembrane helix</keyword>
<dbReference type="Proteomes" id="UP000663860">
    <property type="component" value="Unassembled WGS sequence"/>
</dbReference>
<evidence type="ECO:0000256" key="2">
    <source>
        <dbReference type="SAM" id="SignalP"/>
    </source>
</evidence>
<dbReference type="Proteomes" id="UP000663891">
    <property type="component" value="Unassembled WGS sequence"/>
</dbReference>
<comment type="caution">
    <text evidence="4">The sequence shown here is derived from an EMBL/GenBank/DDBJ whole genome shotgun (WGS) entry which is preliminary data.</text>
</comment>
<feature type="transmembrane region" description="Helical" evidence="1">
    <location>
        <begin position="83"/>
        <end position="104"/>
    </location>
</feature>
<proteinExistence type="predicted"/>
<protein>
    <submittedName>
        <fullName evidence="4">Uncharacterized protein</fullName>
    </submittedName>
</protein>